<organism evidence="1 2">
    <name type="scientific">Paenibacillus hodogayensis</name>
    <dbReference type="NCBI Taxonomy" id="279208"/>
    <lineage>
        <taxon>Bacteria</taxon>
        <taxon>Bacillati</taxon>
        <taxon>Bacillota</taxon>
        <taxon>Bacilli</taxon>
        <taxon>Bacillales</taxon>
        <taxon>Paenibacillaceae</taxon>
        <taxon>Paenibacillus</taxon>
    </lineage>
</organism>
<dbReference type="Proteomes" id="UP001589619">
    <property type="component" value="Unassembled WGS sequence"/>
</dbReference>
<gene>
    <name evidence="1" type="ORF">ACFFNY_04995</name>
</gene>
<evidence type="ECO:0000313" key="1">
    <source>
        <dbReference type="EMBL" id="MFB9750927.1"/>
    </source>
</evidence>
<name>A0ABV5VRM1_9BACL</name>
<reference evidence="1 2" key="1">
    <citation type="submission" date="2024-09" db="EMBL/GenBank/DDBJ databases">
        <authorList>
            <person name="Sun Q."/>
            <person name="Mori K."/>
        </authorList>
    </citation>
    <scope>NUCLEOTIDE SEQUENCE [LARGE SCALE GENOMIC DNA]</scope>
    <source>
        <strain evidence="1 2">JCM 12520</strain>
    </source>
</reference>
<sequence>MARTAAIMIPFYRKIARDNHYARQWSSAVRNVDLDKLLRLFRQTVKLRSPNLSTNGIGYFLDVPFAAPLYLYTNGTSIQPGEAQFQFSTKAHRTIACAILPLYRTIRDSPPFASALVHAIRRGNRPLVERLVRSRVRSPRLHSVALIESGFAMGFRIPGVKHVYYNEFFREYTG</sequence>
<evidence type="ECO:0008006" key="3">
    <source>
        <dbReference type="Google" id="ProtNLM"/>
    </source>
</evidence>
<dbReference type="EMBL" id="JBHMAG010000004">
    <property type="protein sequence ID" value="MFB9750927.1"/>
    <property type="molecule type" value="Genomic_DNA"/>
</dbReference>
<proteinExistence type="predicted"/>
<dbReference type="RefSeq" id="WP_344905410.1">
    <property type="nucleotide sequence ID" value="NZ_BAAAYO010000002.1"/>
</dbReference>
<accession>A0ABV5VRM1</accession>
<protein>
    <recommendedName>
        <fullName evidence="3">DUF4238 domain-containing protein</fullName>
    </recommendedName>
</protein>
<comment type="caution">
    <text evidence="1">The sequence shown here is derived from an EMBL/GenBank/DDBJ whole genome shotgun (WGS) entry which is preliminary data.</text>
</comment>
<evidence type="ECO:0000313" key="2">
    <source>
        <dbReference type="Proteomes" id="UP001589619"/>
    </source>
</evidence>
<keyword evidence="2" id="KW-1185">Reference proteome</keyword>